<gene>
    <name evidence="1" type="ORF">C1SCF055_LOCUS42078</name>
</gene>
<accession>A0A9P1M0B7</accession>
<name>A0A9P1M0B7_9DINO</name>
<dbReference type="AlphaFoldDB" id="A0A9P1M0B7"/>
<dbReference type="Proteomes" id="UP001152797">
    <property type="component" value="Unassembled WGS sequence"/>
</dbReference>
<evidence type="ECO:0000313" key="1">
    <source>
        <dbReference type="EMBL" id="CAI4017436.1"/>
    </source>
</evidence>
<dbReference type="EMBL" id="CAMXCT030006634">
    <property type="protein sequence ID" value="CAL4804748.1"/>
    <property type="molecule type" value="Genomic_DNA"/>
</dbReference>
<evidence type="ECO:0000313" key="2">
    <source>
        <dbReference type="EMBL" id="CAL4804748.1"/>
    </source>
</evidence>
<sequence>MDDEEWEHLVQDSNIELMWAMWTQEADFFLRHTGLLRDATHGTRSFGTMPQLTCAPSKRGPYQGHRERQLRRCVRSIQEILTISRHGRAPPDTLLKRVQHRCRQFGVDTTQNQWAHTHAQILKMLDDEVRRVEQAAIRNWRGRMKDNPYKWVAQEAATPWLLEKTNGEIVSGLPAGAESLRQTWADIFGSGEAKANVEAYFTEYQSFLAPSQSMQIAPLTPQLLRKANHKMIGKAAGMDGWTAKALHFLPDKLWARLCSVLQAVEATHTWPRSMYQWRICFLPKGKDTITTVQSTRPIAIGSIMYRAWARCRAKQVTEAFTTSPLATMQSGGTGIDCEPLLLEFLQNETTNYPFGLSLDYAKAFDSTDGNLAIADPITDTWSLPQGDPWSPLGLAAVLSGPARKVEHQCPSIKACTYLDDRSVRTQTLEDLTNFVQQWRPLESITRLRTNESKTQVWGDSAEAMEQLCNNGFNARIAGEILGVGVGKLRVDPVPREEKRFAAMSRLSQRISILPVKVSLRRQVAIALLSSRALWGVLISGRSHTKSELAQYKVAFSRAVRGSWVRGGRHSVQLYNVFGFGHWVDLSLSSILRCLSAVRRWVLWRRRIGSSDPCLAWLRPVMLARGWVNDAPLVWSHAEYGSLSLVNPDLFARGLHAMRTQWRWEQLGHWLRSKRRDATLIRAAGGSLTGFNLDRFR</sequence>
<evidence type="ECO:0000313" key="3">
    <source>
        <dbReference type="Proteomes" id="UP001152797"/>
    </source>
</evidence>
<dbReference type="EMBL" id="CAMXCT020006634">
    <property type="protein sequence ID" value="CAL1170811.1"/>
    <property type="molecule type" value="Genomic_DNA"/>
</dbReference>
<reference evidence="2 3" key="2">
    <citation type="submission" date="2024-05" db="EMBL/GenBank/DDBJ databases">
        <authorList>
            <person name="Chen Y."/>
            <person name="Shah S."/>
            <person name="Dougan E. K."/>
            <person name="Thang M."/>
            <person name="Chan C."/>
        </authorList>
    </citation>
    <scope>NUCLEOTIDE SEQUENCE [LARGE SCALE GENOMIC DNA]</scope>
</reference>
<dbReference type="InterPro" id="IPR043502">
    <property type="entry name" value="DNA/RNA_pol_sf"/>
</dbReference>
<dbReference type="OrthoDB" id="443132at2759"/>
<reference evidence="1" key="1">
    <citation type="submission" date="2022-10" db="EMBL/GenBank/DDBJ databases">
        <authorList>
            <person name="Chen Y."/>
            <person name="Dougan E. K."/>
            <person name="Chan C."/>
            <person name="Rhodes N."/>
            <person name="Thang M."/>
        </authorList>
    </citation>
    <scope>NUCLEOTIDE SEQUENCE</scope>
</reference>
<comment type="caution">
    <text evidence="1">The sequence shown here is derived from an EMBL/GenBank/DDBJ whole genome shotgun (WGS) entry which is preliminary data.</text>
</comment>
<dbReference type="EMBL" id="CAMXCT010006634">
    <property type="protein sequence ID" value="CAI4017436.1"/>
    <property type="molecule type" value="Genomic_DNA"/>
</dbReference>
<protein>
    <submittedName>
        <fullName evidence="2">LINE-1 retrotransposable element ORF2 protein</fullName>
    </submittedName>
</protein>
<dbReference type="SUPFAM" id="SSF56672">
    <property type="entry name" value="DNA/RNA polymerases"/>
    <property type="match status" value="1"/>
</dbReference>
<organism evidence="1">
    <name type="scientific">Cladocopium goreaui</name>
    <dbReference type="NCBI Taxonomy" id="2562237"/>
    <lineage>
        <taxon>Eukaryota</taxon>
        <taxon>Sar</taxon>
        <taxon>Alveolata</taxon>
        <taxon>Dinophyceae</taxon>
        <taxon>Suessiales</taxon>
        <taxon>Symbiodiniaceae</taxon>
        <taxon>Cladocopium</taxon>
    </lineage>
</organism>
<proteinExistence type="predicted"/>
<keyword evidence="3" id="KW-1185">Reference proteome</keyword>